<protein>
    <recommendedName>
        <fullName evidence="1">Major tropism determinant N-terminal domain-containing protein</fullName>
    </recommendedName>
</protein>
<dbReference type="RefSeq" id="WP_237980722.1">
    <property type="nucleotide sequence ID" value="NZ_JAKNCT010000022.1"/>
</dbReference>
<accession>A0ABS9MTM6</accession>
<evidence type="ECO:0000313" key="2">
    <source>
        <dbReference type="EMBL" id="MCG5031990.1"/>
    </source>
</evidence>
<dbReference type="InterPro" id="IPR041352">
    <property type="entry name" value="Mtd_N"/>
</dbReference>
<feature type="domain" description="Major tropism determinant N-terminal" evidence="1">
    <location>
        <begin position="7"/>
        <end position="42"/>
    </location>
</feature>
<dbReference type="Proteomes" id="UP001297600">
    <property type="component" value="Unassembled WGS sequence"/>
</dbReference>
<proteinExistence type="predicted"/>
<name>A0ABS9MTM6_9BURK</name>
<gene>
    <name evidence="2" type="ORF">MAF45_11160</name>
</gene>
<dbReference type="Pfam" id="PF18454">
    <property type="entry name" value="Mtd_N"/>
    <property type="match status" value="1"/>
</dbReference>
<evidence type="ECO:0000259" key="1">
    <source>
        <dbReference type="Pfam" id="PF18454"/>
    </source>
</evidence>
<reference evidence="2 3" key="1">
    <citation type="submission" date="2022-02" db="EMBL/GenBank/DDBJ databases">
        <title>Mesosutterella porci, a novel member of the family Sutterellaceae from pig feces.</title>
        <authorList>
            <person name="Wylensek D."/>
            <person name="Clavel T."/>
        </authorList>
    </citation>
    <scope>NUCLEOTIDE SEQUENCE [LARGE SCALE GENOMIC DNA]</scope>
    <source>
        <strain evidence="3">oilRF-744-wt-GAM-9</strain>
    </source>
</reference>
<organism evidence="2 3">
    <name type="scientific">Mesosutterella porci</name>
    <dbReference type="NCBI Taxonomy" id="2915351"/>
    <lineage>
        <taxon>Bacteria</taxon>
        <taxon>Pseudomonadati</taxon>
        <taxon>Pseudomonadota</taxon>
        <taxon>Betaproteobacteria</taxon>
        <taxon>Burkholderiales</taxon>
        <taxon>Sutterellaceae</taxon>
        <taxon>Mesosutterella</taxon>
    </lineage>
</organism>
<comment type="caution">
    <text evidence="2">The sequence shown here is derived from an EMBL/GenBank/DDBJ whole genome shotgun (WGS) entry which is preliminary data.</text>
</comment>
<dbReference type="Gene3D" id="2.10.10.30">
    <property type="match status" value="1"/>
</dbReference>
<keyword evidence="3" id="KW-1185">Reference proteome</keyword>
<sequence>MKSSFLQLRGGTTAKNEAFTGKSRELTVDTDEKRLRVHDGTTAGGHPVAKASEIPTKTSELENDAYETKTSLSKLSQLTDDVGYWTKTGLTKLSQLTNDSGYQTGHCSYCTYCSYCTNCT</sequence>
<dbReference type="EMBL" id="JAKNCT010000022">
    <property type="protein sequence ID" value="MCG5031990.1"/>
    <property type="molecule type" value="Genomic_DNA"/>
</dbReference>
<evidence type="ECO:0000313" key="3">
    <source>
        <dbReference type="Proteomes" id="UP001297600"/>
    </source>
</evidence>